<keyword evidence="8" id="KW-1185">Reference proteome</keyword>
<name>A0A171BVQ7_9ACTN</name>
<accession>A0A171BVQ7</accession>
<dbReference type="PANTHER" id="PTHR10429:SF0">
    <property type="entry name" value="DNA-3-METHYLADENINE GLYCOSYLASE"/>
    <property type="match status" value="1"/>
</dbReference>
<dbReference type="GO" id="GO:0003905">
    <property type="term" value="F:alkylbase DNA N-glycosylase activity"/>
    <property type="evidence" value="ECO:0007669"/>
    <property type="project" value="InterPro"/>
</dbReference>
<evidence type="ECO:0000313" key="8">
    <source>
        <dbReference type="Proteomes" id="UP000077701"/>
    </source>
</evidence>
<dbReference type="NCBIfam" id="NF002003">
    <property type="entry name" value="PRK00802.1-3"/>
    <property type="match status" value="1"/>
</dbReference>
<evidence type="ECO:0000256" key="3">
    <source>
        <dbReference type="ARBA" id="ARBA00022801"/>
    </source>
</evidence>
<evidence type="ECO:0000256" key="6">
    <source>
        <dbReference type="SAM" id="MobiDB-lite"/>
    </source>
</evidence>
<dbReference type="Proteomes" id="UP000077701">
    <property type="component" value="Unassembled WGS sequence"/>
</dbReference>
<dbReference type="GO" id="GO:0006284">
    <property type="term" value="P:base-excision repair"/>
    <property type="evidence" value="ECO:0007669"/>
    <property type="project" value="InterPro"/>
</dbReference>
<dbReference type="Pfam" id="PF02245">
    <property type="entry name" value="Pur_DNA_glyco"/>
    <property type="match status" value="1"/>
</dbReference>
<dbReference type="Gene3D" id="3.10.300.10">
    <property type="entry name" value="Methylpurine-DNA glycosylase (MPG)"/>
    <property type="match status" value="1"/>
</dbReference>
<evidence type="ECO:0000313" key="7">
    <source>
        <dbReference type="EMBL" id="GAT65650.1"/>
    </source>
</evidence>
<dbReference type="NCBIfam" id="TIGR00567">
    <property type="entry name" value="3mg"/>
    <property type="match status" value="1"/>
</dbReference>
<evidence type="ECO:0000256" key="1">
    <source>
        <dbReference type="ARBA" id="ARBA00009232"/>
    </source>
</evidence>
<dbReference type="HAMAP" id="MF_00527">
    <property type="entry name" value="3MGH"/>
    <property type="match status" value="1"/>
</dbReference>
<dbReference type="OrthoDB" id="9794313at2"/>
<dbReference type="InterPro" id="IPR036995">
    <property type="entry name" value="MPG_sf"/>
</dbReference>
<dbReference type="PANTHER" id="PTHR10429">
    <property type="entry name" value="DNA-3-METHYLADENINE GLYCOSYLASE"/>
    <property type="match status" value="1"/>
</dbReference>
<feature type="region of interest" description="Disordered" evidence="6">
    <location>
        <begin position="1"/>
        <end position="56"/>
    </location>
</feature>
<evidence type="ECO:0000256" key="2">
    <source>
        <dbReference type="ARBA" id="ARBA00022763"/>
    </source>
</evidence>
<keyword evidence="2 5" id="KW-0227">DNA damage</keyword>
<gene>
    <name evidence="7" type="ORF">PS9374_01283</name>
</gene>
<dbReference type="GO" id="GO:0003677">
    <property type="term" value="F:DNA binding"/>
    <property type="evidence" value="ECO:0007669"/>
    <property type="project" value="InterPro"/>
</dbReference>
<dbReference type="EC" id="3.2.2.-" evidence="5"/>
<keyword evidence="3 5" id="KW-0378">Hydrolase</keyword>
<dbReference type="SUPFAM" id="SSF50486">
    <property type="entry name" value="FMT C-terminal domain-like"/>
    <property type="match status" value="1"/>
</dbReference>
<sequence>MGDRRLTAPGGADGSGDHPLAGSAAGRTDGPGGPDGSGAPASDAPGGHPLARTAPLGRDFFDRPAHEVAPDLLGRVLVHGPVALRLTEVEAYGLPGQDPAAHTYRGLTPRNAVMFGPPGHLYVYFTYGMHFCANLVCLPEGMGSGVLLRAGEVIDGTGEALARRGAGRAVSGRDLARGPARLAVALGFGREHNGLDACSAGPPGPSGRLAVLEGDPPGPGLVRSGPRTGVSSGKETPWRFWIDGDATVSPYRVHVPRRPRGTADPAGNGPR</sequence>
<dbReference type="STRING" id="161355.PS9374_01283"/>
<feature type="compositionally biased region" description="Low complexity" evidence="6">
    <location>
        <begin position="37"/>
        <end position="47"/>
    </location>
</feature>
<dbReference type="EMBL" id="BDCX01000003">
    <property type="protein sequence ID" value="GAT65650.1"/>
    <property type="molecule type" value="Genomic_DNA"/>
</dbReference>
<comment type="similarity">
    <text evidence="1 5">Belongs to the DNA glycosylase MPG family.</text>
</comment>
<comment type="caution">
    <text evidence="7">The sequence shown here is derived from an EMBL/GenBank/DDBJ whole genome shotgun (WGS) entry which is preliminary data.</text>
</comment>
<dbReference type="AlphaFoldDB" id="A0A171BVQ7"/>
<protein>
    <recommendedName>
        <fullName evidence="5">Putative 3-methyladenine DNA glycosylase</fullName>
        <ecNumber evidence="5">3.2.2.-</ecNumber>
    </recommendedName>
</protein>
<evidence type="ECO:0000256" key="4">
    <source>
        <dbReference type="ARBA" id="ARBA00023204"/>
    </source>
</evidence>
<dbReference type="CDD" id="cd00540">
    <property type="entry name" value="AAG"/>
    <property type="match status" value="1"/>
</dbReference>
<keyword evidence="4 5" id="KW-0234">DNA repair</keyword>
<feature type="region of interest" description="Disordered" evidence="6">
    <location>
        <begin position="216"/>
        <end position="235"/>
    </location>
</feature>
<dbReference type="InterPro" id="IPR003180">
    <property type="entry name" value="MPG"/>
</dbReference>
<reference evidence="7 8" key="1">
    <citation type="journal article" date="2016" name="Genome Announc.">
        <title>Draft Genome Sequence of Planomonospora sphaerica JCM9374, a Rare Actinomycete.</title>
        <authorList>
            <person name="Dohra H."/>
            <person name="Suzuki T."/>
            <person name="Inoue Y."/>
            <person name="Kodani S."/>
        </authorList>
    </citation>
    <scope>NUCLEOTIDE SEQUENCE [LARGE SCALE GENOMIC DNA]</scope>
    <source>
        <strain evidence="7 8">JCM 9374</strain>
    </source>
</reference>
<dbReference type="RefSeq" id="WP_084008083.1">
    <property type="nucleotide sequence ID" value="NZ_BDCX01000003.1"/>
</dbReference>
<reference evidence="8" key="2">
    <citation type="submission" date="2016-04" db="EMBL/GenBank/DDBJ databases">
        <title>Planomonospora sphaerica JCM9374 whole genome shotgun sequence.</title>
        <authorList>
            <person name="Suzuki T."/>
            <person name="Dohra H."/>
            <person name="Kodani S."/>
        </authorList>
    </citation>
    <scope>NUCLEOTIDE SEQUENCE [LARGE SCALE GENOMIC DNA]</scope>
    <source>
        <strain evidence="8">JCM 9374</strain>
    </source>
</reference>
<dbReference type="InterPro" id="IPR011034">
    <property type="entry name" value="Formyl_transferase-like_C_sf"/>
</dbReference>
<organism evidence="7 8">
    <name type="scientific">Planomonospora sphaerica</name>
    <dbReference type="NCBI Taxonomy" id="161355"/>
    <lineage>
        <taxon>Bacteria</taxon>
        <taxon>Bacillati</taxon>
        <taxon>Actinomycetota</taxon>
        <taxon>Actinomycetes</taxon>
        <taxon>Streptosporangiales</taxon>
        <taxon>Streptosporangiaceae</taxon>
        <taxon>Planomonospora</taxon>
    </lineage>
</organism>
<proteinExistence type="inferred from homology"/>
<evidence type="ECO:0000256" key="5">
    <source>
        <dbReference type="HAMAP-Rule" id="MF_00527"/>
    </source>
</evidence>